<evidence type="ECO:0000256" key="3">
    <source>
        <dbReference type="PROSITE-ProRule" id="PRU00221"/>
    </source>
</evidence>
<dbReference type="Pfam" id="PF00400">
    <property type="entry name" value="WD40"/>
    <property type="match status" value="2"/>
</dbReference>
<dbReference type="RefSeq" id="WP_387418448.1">
    <property type="nucleotide sequence ID" value="NZ_JBIASD010000084.1"/>
</dbReference>
<dbReference type="PANTHER" id="PTHR19848">
    <property type="entry name" value="WD40 REPEAT PROTEIN"/>
    <property type="match status" value="1"/>
</dbReference>
<evidence type="ECO:0000313" key="5">
    <source>
        <dbReference type="Proteomes" id="UP001602013"/>
    </source>
</evidence>
<reference evidence="4 5" key="1">
    <citation type="submission" date="2024-10" db="EMBL/GenBank/DDBJ databases">
        <title>The Natural Products Discovery Center: Release of the First 8490 Sequenced Strains for Exploring Actinobacteria Biosynthetic Diversity.</title>
        <authorList>
            <person name="Kalkreuter E."/>
            <person name="Kautsar S.A."/>
            <person name="Yang D."/>
            <person name="Bader C.D."/>
            <person name="Teijaro C.N."/>
            <person name="Fluegel L."/>
            <person name="Davis C.M."/>
            <person name="Simpson J.R."/>
            <person name="Lauterbach L."/>
            <person name="Steele A.D."/>
            <person name="Gui C."/>
            <person name="Meng S."/>
            <person name="Li G."/>
            <person name="Viehrig K."/>
            <person name="Ye F."/>
            <person name="Su P."/>
            <person name="Kiefer A.F."/>
            <person name="Nichols A."/>
            <person name="Cepeda A.J."/>
            <person name="Yan W."/>
            <person name="Fan B."/>
            <person name="Jiang Y."/>
            <person name="Adhikari A."/>
            <person name="Zheng C.-J."/>
            <person name="Schuster L."/>
            <person name="Cowan T.M."/>
            <person name="Smanski M.J."/>
            <person name="Chevrette M.G."/>
            <person name="De Carvalho L.P.S."/>
            <person name="Shen B."/>
        </authorList>
    </citation>
    <scope>NUCLEOTIDE SEQUENCE [LARGE SCALE GENOMIC DNA]</scope>
    <source>
        <strain evidence="4 5">NPDC002173</strain>
    </source>
</reference>
<keyword evidence="5" id="KW-1185">Reference proteome</keyword>
<dbReference type="PROSITE" id="PS50082">
    <property type="entry name" value="WD_REPEATS_2"/>
    <property type="match status" value="2"/>
</dbReference>
<dbReference type="Gene3D" id="2.130.10.10">
    <property type="entry name" value="YVTN repeat-like/Quinoprotein amine dehydrogenase"/>
    <property type="match status" value="2"/>
</dbReference>
<keyword evidence="2" id="KW-0677">Repeat</keyword>
<comment type="caution">
    <text evidence="4">The sequence shown here is derived from an EMBL/GenBank/DDBJ whole genome shotgun (WGS) entry which is preliminary data.</text>
</comment>
<dbReference type="EMBL" id="JBIASD010000084">
    <property type="protein sequence ID" value="MFF3672283.1"/>
    <property type="molecule type" value="Genomic_DNA"/>
</dbReference>
<dbReference type="PANTHER" id="PTHR19848:SF8">
    <property type="entry name" value="F-BOX AND WD REPEAT DOMAIN CONTAINING 7"/>
    <property type="match status" value="1"/>
</dbReference>
<keyword evidence="1 3" id="KW-0853">WD repeat</keyword>
<sequence>MDSLVSERRAALLGSINVRAVALSADGRTALTSDLEQGVVLWALSRTQQPGRRSLDAIKLATLKSDAGGVGALALTPDGRTALTGYDDGSASIWDLADKSHPVETATLGEPDDATAVRYVALTPDGKTALIGHDDGSVTMWDPTKKYRPALLMLKTHTTGLRGLGLSADGRTVVIVSKSAGFVWDLTDRSRPLQVGTLTRAESEWEGVAVSADGRTVVTGSWSSADVWDVTDRAHPIYLSSLPGVSGRVDSVALSQDGRTALTSGDGGSTTLWELKDRSHPIKMAPLDVPADDVRSVALDAEGKTPVVGTGRWGAVVWSLDGISTDPLSDACADARFQVRIYPESWDSLINGEEWSRYFEDRSSFELCP</sequence>
<evidence type="ECO:0000313" key="4">
    <source>
        <dbReference type="EMBL" id="MFF3672283.1"/>
    </source>
</evidence>
<organism evidence="4 5">
    <name type="scientific">Microtetraspora malaysiensis</name>
    <dbReference type="NCBI Taxonomy" id="161358"/>
    <lineage>
        <taxon>Bacteria</taxon>
        <taxon>Bacillati</taxon>
        <taxon>Actinomycetota</taxon>
        <taxon>Actinomycetes</taxon>
        <taxon>Streptosporangiales</taxon>
        <taxon>Streptosporangiaceae</taxon>
        <taxon>Microtetraspora</taxon>
    </lineage>
</organism>
<dbReference type="Proteomes" id="UP001602013">
    <property type="component" value="Unassembled WGS sequence"/>
</dbReference>
<name>A0ABW6T8K5_9ACTN</name>
<gene>
    <name evidence="4" type="ORF">ACFYXI_43070</name>
</gene>
<feature type="repeat" description="WD" evidence="3">
    <location>
        <begin position="63"/>
        <end position="96"/>
    </location>
</feature>
<dbReference type="SUPFAM" id="SSF101908">
    <property type="entry name" value="Putative isomerase YbhE"/>
    <property type="match status" value="1"/>
</dbReference>
<evidence type="ECO:0000256" key="2">
    <source>
        <dbReference type="ARBA" id="ARBA00022737"/>
    </source>
</evidence>
<dbReference type="SMART" id="SM00320">
    <property type="entry name" value="WD40"/>
    <property type="match status" value="5"/>
</dbReference>
<dbReference type="InterPro" id="IPR015943">
    <property type="entry name" value="WD40/YVTN_repeat-like_dom_sf"/>
</dbReference>
<accession>A0ABW6T8K5</accession>
<dbReference type="InterPro" id="IPR019775">
    <property type="entry name" value="WD40_repeat_CS"/>
</dbReference>
<proteinExistence type="predicted"/>
<dbReference type="PROSITE" id="PS00678">
    <property type="entry name" value="WD_REPEATS_1"/>
    <property type="match status" value="1"/>
</dbReference>
<dbReference type="InterPro" id="IPR001680">
    <property type="entry name" value="WD40_rpt"/>
</dbReference>
<dbReference type="PROSITE" id="PS50294">
    <property type="entry name" value="WD_REPEATS_REGION"/>
    <property type="match status" value="1"/>
</dbReference>
<evidence type="ECO:0000256" key="1">
    <source>
        <dbReference type="ARBA" id="ARBA00022574"/>
    </source>
</evidence>
<protein>
    <submittedName>
        <fullName evidence="4">WD40 repeat domain-containing protein</fullName>
    </submittedName>
</protein>
<feature type="repeat" description="WD" evidence="3">
    <location>
        <begin position="110"/>
        <end position="142"/>
    </location>
</feature>